<dbReference type="KEGG" id="afs:AFR_28335"/>
<organism evidence="1 2">
    <name type="scientific">Actinoplanes friuliensis DSM 7358</name>
    <dbReference type="NCBI Taxonomy" id="1246995"/>
    <lineage>
        <taxon>Bacteria</taxon>
        <taxon>Bacillati</taxon>
        <taxon>Actinomycetota</taxon>
        <taxon>Actinomycetes</taxon>
        <taxon>Micromonosporales</taxon>
        <taxon>Micromonosporaceae</taxon>
        <taxon>Actinoplanes</taxon>
    </lineage>
</organism>
<evidence type="ECO:0000313" key="1">
    <source>
        <dbReference type="EMBL" id="AGZ43928.1"/>
    </source>
</evidence>
<dbReference type="STRING" id="1246995.AFR_28335"/>
<keyword evidence="2" id="KW-1185">Reference proteome</keyword>
<dbReference type="EMBL" id="CP006272">
    <property type="protein sequence ID" value="AGZ43928.1"/>
    <property type="molecule type" value="Genomic_DNA"/>
</dbReference>
<dbReference type="AlphaFoldDB" id="U5W3Y6"/>
<evidence type="ECO:0000313" key="2">
    <source>
        <dbReference type="Proteomes" id="UP000017746"/>
    </source>
</evidence>
<dbReference type="HOGENOM" id="CLU_1212706_0_0_11"/>
<gene>
    <name evidence="1" type="ORF">AFR_28335</name>
</gene>
<dbReference type="PATRIC" id="fig|1246995.3.peg.5744"/>
<reference evidence="1 2" key="1">
    <citation type="journal article" date="2014" name="J. Biotechnol.">
        <title>Complete genome sequence of the actinobacterium Actinoplanes friuliensis HAG 010964, producer of the lipopeptide antibiotic friulimycin.</title>
        <authorList>
            <person name="Ruckert C."/>
            <person name="Szczepanowski R."/>
            <person name="Albersmeier A."/>
            <person name="Goesmann A."/>
            <person name="Fischer N."/>
            <person name="Steinkamper A."/>
            <person name="Puhler A."/>
            <person name="Biener R."/>
            <person name="Schwartz D."/>
            <person name="Kalinowski J."/>
        </authorList>
    </citation>
    <scope>NUCLEOTIDE SEQUENCE [LARGE SCALE GENOMIC DNA]</scope>
    <source>
        <strain evidence="1 2">DSM 7358</strain>
    </source>
</reference>
<protein>
    <submittedName>
        <fullName evidence="1">Uncharacterized protein</fullName>
    </submittedName>
</protein>
<accession>U5W3Y6</accession>
<proteinExistence type="predicted"/>
<dbReference type="Gene3D" id="3.20.20.70">
    <property type="entry name" value="Aldolase class I"/>
    <property type="match status" value="1"/>
</dbReference>
<dbReference type="Proteomes" id="UP000017746">
    <property type="component" value="Chromosome"/>
</dbReference>
<sequence>MDGVRSAQEAVTLETLGADLIGVALSPNPRSPGTPVLTEEQAATIADALIHAVLVTSMELTDRNQVLRSVAATGAGLVQTITASIPPPDVRAALREAGVGIVYSGLEINHDDDPGWVFGAFTDVPDLNAALFQVEVLPEYTGSWAFLRDESPEFAAEFQIADLDALGRERPLVVGLDFTTGNVREIIAALPWVRGIALTRGDAVRVLGAVGG</sequence>
<name>U5W3Y6_9ACTN</name>
<dbReference type="InterPro" id="IPR013785">
    <property type="entry name" value="Aldolase_TIM"/>
</dbReference>